<dbReference type="EMBL" id="JALJOS010000055">
    <property type="protein sequence ID" value="KAK9818764.1"/>
    <property type="molecule type" value="Genomic_DNA"/>
</dbReference>
<evidence type="ECO:0000256" key="2">
    <source>
        <dbReference type="SAM" id="Phobius"/>
    </source>
</evidence>
<proteinExistence type="predicted"/>
<feature type="transmembrane region" description="Helical" evidence="2">
    <location>
        <begin position="57"/>
        <end position="74"/>
    </location>
</feature>
<feature type="transmembrane region" description="Helical" evidence="2">
    <location>
        <begin position="26"/>
        <end position="45"/>
    </location>
</feature>
<dbReference type="Proteomes" id="UP001438707">
    <property type="component" value="Unassembled WGS sequence"/>
</dbReference>
<feature type="region of interest" description="Disordered" evidence="1">
    <location>
        <begin position="1"/>
        <end position="22"/>
    </location>
</feature>
<reference evidence="3 4" key="1">
    <citation type="journal article" date="2024" name="Nat. Commun.">
        <title>Phylogenomics reveals the evolutionary origins of lichenization in chlorophyte algae.</title>
        <authorList>
            <person name="Puginier C."/>
            <person name="Libourel C."/>
            <person name="Otte J."/>
            <person name="Skaloud P."/>
            <person name="Haon M."/>
            <person name="Grisel S."/>
            <person name="Petersen M."/>
            <person name="Berrin J.G."/>
            <person name="Delaux P.M."/>
            <person name="Dal Grande F."/>
            <person name="Keller J."/>
        </authorList>
    </citation>
    <scope>NUCLEOTIDE SEQUENCE [LARGE SCALE GENOMIC DNA]</scope>
    <source>
        <strain evidence="3 4">SAG 2145</strain>
    </source>
</reference>
<comment type="caution">
    <text evidence="3">The sequence shown here is derived from an EMBL/GenBank/DDBJ whole genome shotgun (WGS) entry which is preliminary data.</text>
</comment>
<gene>
    <name evidence="3" type="ORF">WJX74_000777</name>
</gene>
<evidence type="ECO:0000313" key="3">
    <source>
        <dbReference type="EMBL" id="KAK9818764.1"/>
    </source>
</evidence>
<protein>
    <submittedName>
        <fullName evidence="3">Uncharacterized protein</fullName>
    </submittedName>
</protein>
<accession>A0AAW1QCN9</accession>
<evidence type="ECO:0000313" key="4">
    <source>
        <dbReference type="Proteomes" id="UP001438707"/>
    </source>
</evidence>
<keyword evidence="4" id="KW-1185">Reference proteome</keyword>
<name>A0AAW1QCN9_9CHLO</name>
<keyword evidence="2" id="KW-0812">Transmembrane</keyword>
<sequence>MPPQDDDSLPLPPTGPPRHIKREPNWHRLVPLVYAPLIPLIRIGLNGRVAPATRDAVFFGTVLLALGHAGWVMTSDSSMGAGN</sequence>
<organism evidence="3 4">
    <name type="scientific">Apatococcus lobatus</name>
    <dbReference type="NCBI Taxonomy" id="904363"/>
    <lineage>
        <taxon>Eukaryota</taxon>
        <taxon>Viridiplantae</taxon>
        <taxon>Chlorophyta</taxon>
        <taxon>core chlorophytes</taxon>
        <taxon>Trebouxiophyceae</taxon>
        <taxon>Chlorellales</taxon>
        <taxon>Chlorellaceae</taxon>
        <taxon>Apatococcus</taxon>
    </lineage>
</organism>
<keyword evidence="2" id="KW-1133">Transmembrane helix</keyword>
<keyword evidence="2" id="KW-0472">Membrane</keyword>
<dbReference type="AlphaFoldDB" id="A0AAW1QCN9"/>
<evidence type="ECO:0000256" key="1">
    <source>
        <dbReference type="SAM" id="MobiDB-lite"/>
    </source>
</evidence>